<organism evidence="2 3">
    <name type="scientific">Lactarius akahatsu</name>
    <dbReference type="NCBI Taxonomy" id="416441"/>
    <lineage>
        <taxon>Eukaryota</taxon>
        <taxon>Fungi</taxon>
        <taxon>Dikarya</taxon>
        <taxon>Basidiomycota</taxon>
        <taxon>Agaricomycotina</taxon>
        <taxon>Agaricomycetes</taxon>
        <taxon>Russulales</taxon>
        <taxon>Russulaceae</taxon>
        <taxon>Lactarius</taxon>
    </lineage>
</organism>
<evidence type="ECO:0000313" key="3">
    <source>
        <dbReference type="Proteomes" id="UP001201163"/>
    </source>
</evidence>
<keyword evidence="3" id="KW-1185">Reference proteome</keyword>
<evidence type="ECO:0000256" key="1">
    <source>
        <dbReference type="SAM" id="MobiDB-lite"/>
    </source>
</evidence>
<dbReference type="Proteomes" id="UP001201163">
    <property type="component" value="Unassembled WGS sequence"/>
</dbReference>
<protein>
    <submittedName>
        <fullName evidence="2">Uncharacterized protein</fullName>
    </submittedName>
</protein>
<accession>A0AAD4LS78</accession>
<proteinExistence type="predicted"/>
<gene>
    <name evidence="2" type="ORF">EDB92DRAFT_2100486</name>
</gene>
<dbReference type="AlphaFoldDB" id="A0AAD4LS78"/>
<sequence>MQPWTPLVDSEYFPWSGYVPSWRVVFRTVGIDPGFLSSCGAGPPSGFATLVHTGFTHIITPSQQRCRCALSPLSFLNLFVSSLRPRVLQQPVVHILFLRFVPTRRWNGTSFPLINTVLLAMGHERRVPLIHPQRPLFRNFFSLAPTHAPRALAFIGLLVFVENDMSDLAQVLLVAHALPTSACNKKQRSTTRHASGTRISGRVRRDPTIAGTTTAAFRPTALSPGASSQRTMTLASQTGTRNTWGFEKAPSLSSAECRVHGFARPGERSSVQRLAPSGNPTGRTHEGQINDWTDAAGIGVVVWTKSLSVLPG</sequence>
<reference evidence="2" key="1">
    <citation type="submission" date="2022-01" db="EMBL/GenBank/DDBJ databases">
        <title>Comparative genomics reveals a dynamic genome evolution in the ectomycorrhizal milk-cap (Lactarius) mushrooms.</title>
        <authorList>
            <consortium name="DOE Joint Genome Institute"/>
            <person name="Lebreton A."/>
            <person name="Tang N."/>
            <person name="Kuo A."/>
            <person name="LaButti K."/>
            <person name="Drula E."/>
            <person name="Barry K."/>
            <person name="Clum A."/>
            <person name="Lipzen A."/>
            <person name="Mousain D."/>
            <person name="Ng V."/>
            <person name="Wang R."/>
            <person name="Wang X."/>
            <person name="Dai Y."/>
            <person name="Henrissat B."/>
            <person name="Grigoriev I.V."/>
            <person name="Guerin-Laguette A."/>
            <person name="Yu F."/>
            <person name="Martin F.M."/>
        </authorList>
    </citation>
    <scope>NUCLEOTIDE SEQUENCE</scope>
    <source>
        <strain evidence="2">QP</strain>
    </source>
</reference>
<feature type="region of interest" description="Disordered" evidence="1">
    <location>
        <begin position="267"/>
        <end position="289"/>
    </location>
</feature>
<comment type="caution">
    <text evidence="2">The sequence shown here is derived from an EMBL/GenBank/DDBJ whole genome shotgun (WGS) entry which is preliminary data.</text>
</comment>
<dbReference type="EMBL" id="JAKELL010000002">
    <property type="protein sequence ID" value="KAH9000381.1"/>
    <property type="molecule type" value="Genomic_DNA"/>
</dbReference>
<evidence type="ECO:0000313" key="2">
    <source>
        <dbReference type="EMBL" id="KAH9000381.1"/>
    </source>
</evidence>
<name>A0AAD4LS78_9AGAM</name>